<comment type="subcellular location">
    <subcellularLocation>
        <location evidence="1">Membrane</location>
        <topology evidence="1">Single-pass membrane protein</topology>
    </subcellularLocation>
</comment>
<dbReference type="EMBL" id="VOEI01000001">
    <property type="protein sequence ID" value="TWR28474.1"/>
    <property type="molecule type" value="Genomic_DNA"/>
</dbReference>
<dbReference type="GO" id="GO:0005886">
    <property type="term" value="C:plasma membrane"/>
    <property type="evidence" value="ECO:0007669"/>
    <property type="project" value="InterPro"/>
</dbReference>
<comment type="caution">
    <text evidence="7">The sequence shown here is derived from an EMBL/GenBank/DDBJ whole genome shotgun (WGS) entry which is preliminary data.</text>
</comment>
<feature type="domain" description="Translocation and assembly module TamB C-terminal" evidence="6">
    <location>
        <begin position="1012"/>
        <end position="1443"/>
    </location>
</feature>
<evidence type="ECO:0000256" key="1">
    <source>
        <dbReference type="ARBA" id="ARBA00004167"/>
    </source>
</evidence>
<protein>
    <submittedName>
        <fullName evidence="7">Translocation/assembly module TamB</fullName>
    </submittedName>
</protein>
<keyword evidence="3" id="KW-1133">Transmembrane helix</keyword>
<feature type="region of interest" description="Disordered" evidence="5">
    <location>
        <begin position="1457"/>
        <end position="1497"/>
    </location>
</feature>
<name>A0A563UAV8_9SPHI</name>
<evidence type="ECO:0000259" key="6">
    <source>
        <dbReference type="Pfam" id="PF04357"/>
    </source>
</evidence>
<dbReference type="Pfam" id="PF04357">
    <property type="entry name" value="TamB"/>
    <property type="match status" value="2"/>
</dbReference>
<feature type="compositionally biased region" description="Acidic residues" evidence="5">
    <location>
        <begin position="1486"/>
        <end position="1497"/>
    </location>
</feature>
<evidence type="ECO:0000256" key="5">
    <source>
        <dbReference type="SAM" id="MobiDB-lite"/>
    </source>
</evidence>
<keyword evidence="4" id="KW-0472">Membrane</keyword>
<keyword evidence="8" id="KW-1185">Reference proteome</keyword>
<sequence>MLIILLLVSIVLISFQYKPVQTWAAKKATKYLSKELNTTVDVKSLYIKPFSSVVLEGLYILDKQRDTLLSTPKLSVELKGFSIFNSIKRKKLHFESIQLDNGSFYLKKLKDSTTNLKFVIDYFNSGDTTKKKSQPWTLNFDKIAVYNFHFRYKNYLRNEFVKGVNFNDVDVNHFSTTIHNMDLINHLFKARVTGMTLKEKSGFYVKNFNANATIDTNQILLQNLFIQTPNSNLKNYFRMRFKSFTDMEDFENKVNMDAEFHSSHLSSKDISYFTDALAKVNTTFELGVDGRVRGLVNNIRATGLTVTAAQATFIKGDFHLTGLPDWENTFLQLRFDQIATNKKDLDYLYSHFTGKPTAKVPDIVGKFGNVNFTGRFTGLQNDFVAFGTFKTKLGRLDPDINLKISKAGIPSYSGKLMATNFDAGALLDDKTLGRTSFTGNIIGSGDAIKNLNIRGDAKVAYLQFKGYTYNNLVTSGTFRNKVANGKVSINDRNIKFDLTGNINLNPKLPVYNIAGNVTNARLHQLKLLKDTITFTTNLNTNFSGNNLDNLDGSILLTKIRMDDPRNSYVIDTVNLSATGKGAERVISLRSDVADGSIKGSYDLATLPSYYKTIAKKYIPSLKTDITPPKPQNFDFTLNLKNMDPVTAMFMPSLKIPDQGSFVGKFNSNDKTATLNGYIKTIKLGKIVFHDFIIDESTTDDFLGLNLSLNRIDLTDSLYIKNITVTNFLKKDSLNFNVKLSDKNATNQLDLYGLVEFGRDTTAKLKLLPSDVILERQNWKIQEQVRIRLLDGKTKVENFELSNGPQKVLINGFISDNPADKLKVTFEQFSMATLNQLTKPSGVLLKGALNGDVLLSGLTKQPGVDAKLGIDSLTMNKTLVGDVKIASDLDNANSRANVKLDITNGGKKTMNIDGAYLIGQKGAEDQLDFDINMDHTEAIIFEPFIKNLVSDIKGTLSADVKMTGAPSKPQLNGDIRFNNTGLTVNYLKTPYIINDKVTVSNSLITIDKLVLKDTRGGKGEVNGKVDLNNISNPTLDVTLEANNLQALNTTFKDNHLYYGTAFGSGTFKFTGPIDNMKIDIKASTQAGTVFNIPLNTSMTASQYDFIRYVNHNDTLQKNVEKVNPFNGVTLNFDLTVDESTVVRISTDYGVLEGSGQARNLKLNINSLGDFEMFGDFLITTGKFEFTAKDFISKNFTVNQGGTIHWTGNPSNAEINLRAIYEVRTAIGPLYSAAGLTPPYGNKQVLVQAELILTKTLLQPNIDFDFTFPVDPSIKDDLATYLSDNANRSQQALSVIVRRSFASGTGSNLSDQVVGTAQQAVSEFAFNKLNSFISQSNIKNFDLNIRSLTDASATFRLWNDRVLLNGNLYSTSGSNDLFNARQSFFNTDFRQLTKDFEIQYLIRKDGNLRAKYSYRALNNTTLNTLNDQLLPQYVNGVGLIYQRDFDTFGEFFRNIFRQSRRNRQPVTPSPVPKTTIDTPTPTKPSDDNSGEDSDGNDDQ</sequence>
<dbReference type="InterPro" id="IPR007452">
    <property type="entry name" value="TamB_C"/>
</dbReference>
<reference evidence="7 8" key="1">
    <citation type="submission" date="2019-07" db="EMBL/GenBank/DDBJ databases">
        <authorList>
            <person name="Kim J."/>
        </authorList>
    </citation>
    <scope>NUCLEOTIDE SEQUENCE [LARGE SCALE GENOMIC DNA]</scope>
    <source>
        <strain evidence="7 8">MJ1a</strain>
    </source>
</reference>
<evidence type="ECO:0000256" key="2">
    <source>
        <dbReference type="ARBA" id="ARBA00022692"/>
    </source>
</evidence>
<dbReference type="RefSeq" id="WP_146269267.1">
    <property type="nucleotide sequence ID" value="NZ_VOEI01000001.1"/>
</dbReference>
<accession>A0A563UAV8</accession>
<evidence type="ECO:0000256" key="3">
    <source>
        <dbReference type="ARBA" id="ARBA00022989"/>
    </source>
</evidence>
<evidence type="ECO:0000256" key="4">
    <source>
        <dbReference type="ARBA" id="ARBA00023136"/>
    </source>
</evidence>
<evidence type="ECO:0000313" key="7">
    <source>
        <dbReference type="EMBL" id="TWR28474.1"/>
    </source>
</evidence>
<dbReference type="GO" id="GO:0009306">
    <property type="term" value="P:protein secretion"/>
    <property type="evidence" value="ECO:0007669"/>
    <property type="project" value="InterPro"/>
</dbReference>
<dbReference type="OrthoDB" id="9811276at2"/>
<organism evidence="7 8">
    <name type="scientific">Mucilaginibacter achroorhodeus</name>
    <dbReference type="NCBI Taxonomy" id="2599294"/>
    <lineage>
        <taxon>Bacteria</taxon>
        <taxon>Pseudomonadati</taxon>
        <taxon>Bacteroidota</taxon>
        <taxon>Sphingobacteriia</taxon>
        <taxon>Sphingobacteriales</taxon>
        <taxon>Sphingobacteriaceae</taxon>
        <taxon>Mucilaginibacter</taxon>
    </lineage>
</organism>
<dbReference type="Proteomes" id="UP000318010">
    <property type="component" value="Unassembled WGS sequence"/>
</dbReference>
<gene>
    <name evidence="7" type="ORF">FPZ42_04435</name>
</gene>
<keyword evidence="2" id="KW-0812">Transmembrane</keyword>
<feature type="domain" description="Translocation and assembly module TamB C-terminal" evidence="6">
    <location>
        <begin position="817"/>
        <end position="977"/>
    </location>
</feature>
<evidence type="ECO:0000313" key="8">
    <source>
        <dbReference type="Proteomes" id="UP000318010"/>
    </source>
</evidence>
<proteinExistence type="predicted"/>